<sequence length="45" mass="5348">MKHAISVLLLMVGGLFVFLPIVVWSQRSELSQMELLYEVWYMYLI</sequence>
<feature type="non-terminal residue" evidence="1">
    <location>
        <position position="45"/>
    </location>
</feature>
<dbReference type="EMBL" id="LAZR01030844">
    <property type="protein sequence ID" value="KKL55426.1"/>
    <property type="molecule type" value="Genomic_DNA"/>
</dbReference>
<evidence type="ECO:0000313" key="1">
    <source>
        <dbReference type="EMBL" id="KKL55426.1"/>
    </source>
</evidence>
<name>A0A0F9DNR0_9ZZZZ</name>
<accession>A0A0F9DNR0</accession>
<gene>
    <name evidence="1" type="ORF">LCGC14_2255500</name>
</gene>
<proteinExistence type="predicted"/>
<comment type="caution">
    <text evidence="1">The sequence shown here is derived from an EMBL/GenBank/DDBJ whole genome shotgun (WGS) entry which is preliminary data.</text>
</comment>
<dbReference type="AlphaFoldDB" id="A0A0F9DNR0"/>
<organism evidence="1">
    <name type="scientific">marine sediment metagenome</name>
    <dbReference type="NCBI Taxonomy" id="412755"/>
    <lineage>
        <taxon>unclassified sequences</taxon>
        <taxon>metagenomes</taxon>
        <taxon>ecological metagenomes</taxon>
    </lineage>
</organism>
<protein>
    <submittedName>
        <fullName evidence="1">Uncharacterized protein</fullName>
    </submittedName>
</protein>
<reference evidence="1" key="1">
    <citation type="journal article" date="2015" name="Nature">
        <title>Complex archaea that bridge the gap between prokaryotes and eukaryotes.</title>
        <authorList>
            <person name="Spang A."/>
            <person name="Saw J.H."/>
            <person name="Jorgensen S.L."/>
            <person name="Zaremba-Niedzwiedzka K."/>
            <person name="Martijn J."/>
            <person name="Lind A.E."/>
            <person name="van Eijk R."/>
            <person name="Schleper C."/>
            <person name="Guy L."/>
            <person name="Ettema T.J."/>
        </authorList>
    </citation>
    <scope>NUCLEOTIDE SEQUENCE</scope>
</reference>